<organism evidence="14 15">
    <name type="scientific">Ditylenchus destructor</name>
    <dbReference type="NCBI Taxonomy" id="166010"/>
    <lineage>
        <taxon>Eukaryota</taxon>
        <taxon>Metazoa</taxon>
        <taxon>Ecdysozoa</taxon>
        <taxon>Nematoda</taxon>
        <taxon>Chromadorea</taxon>
        <taxon>Rhabditida</taxon>
        <taxon>Tylenchina</taxon>
        <taxon>Tylenchomorpha</taxon>
        <taxon>Sphaerularioidea</taxon>
        <taxon>Anguinidae</taxon>
        <taxon>Anguininae</taxon>
        <taxon>Ditylenchus</taxon>
    </lineage>
</organism>
<dbReference type="GO" id="GO:0001591">
    <property type="term" value="F:dopamine neurotransmitter receptor activity, coupled via Gi/Go"/>
    <property type="evidence" value="ECO:0007669"/>
    <property type="project" value="TreeGrafter"/>
</dbReference>
<sequence>MNLSSILETPFLPPLPSKSLDVSDNLSLDVNSLFAESTTPQLAATQTKPYALILIIVPLLTVFGNGLVILAVYREKSLQTATNFLIVSLAISDFLVAICVMSFAIYFEWNSFVWDIGATLCKLYIGVDVACSTASILNLFSITLDRYMAISHPLAYTQYGTNNARAAASIFFVWTISIGVGLPVFFGANNIIEDGRQQFCEFTNPYFIIISSLLSFFAPCAIMILLYAVIFRRLRQRQRARCLRNLRRSRKTNTLQSANTSLHLNNDKISSALIGGARMARQMGSHFKTRADQLLLEMSLQTSSYPTVSPSLSEDIIASKLNGGFFTLPPPSFMTSSLSRTSFTSQRPQTESQNLRRSNTVPFTRPSGNFLGIESARGAGSQSELSVLDDISLVSPEEDEAVKNYENIEEQSGPKPNENTTINKNELDSPKPIFDYLRVSPEAKRWISFGEDLQDFPFIDGPSRDSSFSDLGAKSNDFDASSAKVAGSHYKSPEKLQRHSSYCCPKPSQPQSTKHFYRSLRKANINGPILSRSLVVTKLDAKLEVATKSLESEVNSKVQSPQSVPNGDVTQQTAIESPVLQSQPLPGTEVTRKIPLRIMPSAGASPSNSLMQRKPLRMCISNGNLRSSSNVKPCLTLPIGPSNMLNSSLTVTEPPKSPISCATSTGTDDNDKDNHQEKHKFSSSTDTLPMTHQGWLTVTLATCCGQDGWFGIGWAQSSKRSNDSTSATPVGTGGMLSVACGGTTLSTSQIHLPQLPATSTSSTAYKGDICHTDTNNNNQRRDNGKVRKSKGRAESWHESLRRRSDQIWRRVTTTLGHSLITKSRTTSQRANNRPSRQLIKKASKQMKREHKATVTLAVVLAVFLGCWVPFFTLHLTNAICMLANQANCVHFLAMFLSTWLGYLNSSLNPLIYTVFDQRFRKAFRNILHCGH</sequence>
<name>A0AAD4R335_9BILA</name>
<dbReference type="GO" id="GO:0004930">
    <property type="term" value="F:G protein-coupled receptor activity"/>
    <property type="evidence" value="ECO:0007669"/>
    <property type="project" value="UniProtKB-KW"/>
</dbReference>
<feature type="region of interest" description="Disordered" evidence="11">
    <location>
        <begin position="407"/>
        <end position="428"/>
    </location>
</feature>
<keyword evidence="3 10" id="KW-0812">Transmembrane</keyword>
<evidence type="ECO:0000256" key="4">
    <source>
        <dbReference type="ARBA" id="ARBA00022989"/>
    </source>
</evidence>
<evidence type="ECO:0000256" key="6">
    <source>
        <dbReference type="ARBA" id="ARBA00023136"/>
    </source>
</evidence>
<feature type="region of interest" description="Disordered" evidence="11">
    <location>
        <begin position="651"/>
        <end position="686"/>
    </location>
</feature>
<evidence type="ECO:0000256" key="11">
    <source>
        <dbReference type="SAM" id="MobiDB-lite"/>
    </source>
</evidence>
<dbReference type="Pfam" id="PF00001">
    <property type="entry name" value="7tm_1"/>
    <property type="match status" value="2"/>
</dbReference>
<dbReference type="Gene3D" id="1.20.1070.10">
    <property type="entry name" value="Rhodopsin 7-helix transmembrane proteins"/>
    <property type="match status" value="2"/>
</dbReference>
<feature type="compositionally biased region" description="Basic and acidic residues" evidence="11">
    <location>
        <begin position="779"/>
        <end position="798"/>
    </location>
</feature>
<feature type="region of interest" description="Disordered" evidence="11">
    <location>
        <begin position="337"/>
        <end position="367"/>
    </location>
</feature>
<evidence type="ECO:0000256" key="8">
    <source>
        <dbReference type="ARBA" id="ARBA00023170"/>
    </source>
</evidence>
<dbReference type="FunFam" id="1.20.1070.10:FF:000523">
    <property type="entry name" value="5-hydroxytryptamine receptor 2B"/>
    <property type="match status" value="1"/>
</dbReference>
<comment type="caution">
    <text evidence="14">The sequence shown here is derived from an EMBL/GenBank/DDBJ whole genome shotgun (WGS) entry which is preliminary data.</text>
</comment>
<keyword evidence="6 12" id="KW-0472">Membrane</keyword>
<dbReference type="PROSITE" id="PS00237">
    <property type="entry name" value="G_PROTEIN_RECEP_F1_1"/>
    <property type="match status" value="1"/>
</dbReference>
<keyword evidence="8 10" id="KW-0675">Receptor</keyword>
<evidence type="ECO:0000259" key="13">
    <source>
        <dbReference type="PROSITE" id="PS50262"/>
    </source>
</evidence>
<keyword evidence="15" id="KW-1185">Reference proteome</keyword>
<proteinExistence type="inferred from homology"/>
<feature type="transmembrane region" description="Helical" evidence="12">
    <location>
        <begin position="852"/>
        <end position="871"/>
    </location>
</feature>
<comment type="similarity">
    <text evidence="10">Belongs to the G-protein coupled receptor 1 family.</text>
</comment>
<keyword evidence="5 10" id="KW-0297">G-protein coupled receptor</keyword>
<dbReference type="PANTHER" id="PTHR24248:SF125">
    <property type="entry name" value="DOPAMINE D2-LIKE RECEPTOR"/>
    <property type="match status" value="1"/>
</dbReference>
<dbReference type="PROSITE" id="PS50262">
    <property type="entry name" value="G_PROTEIN_RECEP_F1_2"/>
    <property type="match status" value="1"/>
</dbReference>
<evidence type="ECO:0000256" key="2">
    <source>
        <dbReference type="ARBA" id="ARBA00022475"/>
    </source>
</evidence>
<dbReference type="InterPro" id="IPR000276">
    <property type="entry name" value="GPCR_Rhodpsn"/>
</dbReference>
<dbReference type="GO" id="GO:0005886">
    <property type="term" value="C:plasma membrane"/>
    <property type="evidence" value="ECO:0007669"/>
    <property type="project" value="UniProtKB-SubCell"/>
</dbReference>
<feature type="transmembrane region" description="Helical" evidence="12">
    <location>
        <begin position="123"/>
        <end position="144"/>
    </location>
</feature>
<dbReference type="GO" id="GO:0045202">
    <property type="term" value="C:synapse"/>
    <property type="evidence" value="ECO:0007669"/>
    <property type="project" value="GOC"/>
</dbReference>
<dbReference type="AlphaFoldDB" id="A0AAD4R335"/>
<accession>A0AAD4R335</accession>
<evidence type="ECO:0000256" key="3">
    <source>
        <dbReference type="ARBA" id="ARBA00022692"/>
    </source>
</evidence>
<keyword evidence="4 12" id="KW-1133">Transmembrane helix</keyword>
<dbReference type="SMART" id="SM01381">
    <property type="entry name" value="7TM_GPCR_Srsx"/>
    <property type="match status" value="1"/>
</dbReference>
<evidence type="ECO:0000313" key="15">
    <source>
        <dbReference type="Proteomes" id="UP001201812"/>
    </source>
</evidence>
<dbReference type="Proteomes" id="UP001201812">
    <property type="component" value="Unassembled WGS sequence"/>
</dbReference>
<dbReference type="PANTHER" id="PTHR24248">
    <property type="entry name" value="ADRENERGIC RECEPTOR-RELATED G-PROTEIN COUPLED RECEPTOR"/>
    <property type="match status" value="1"/>
</dbReference>
<dbReference type="InterPro" id="IPR017452">
    <property type="entry name" value="GPCR_Rhodpsn_7TM"/>
</dbReference>
<evidence type="ECO:0000256" key="10">
    <source>
        <dbReference type="RuleBase" id="RU000688"/>
    </source>
</evidence>
<evidence type="ECO:0000256" key="9">
    <source>
        <dbReference type="ARBA" id="ARBA00023224"/>
    </source>
</evidence>
<evidence type="ECO:0000256" key="5">
    <source>
        <dbReference type="ARBA" id="ARBA00023040"/>
    </source>
</evidence>
<keyword evidence="9 10" id="KW-0807">Transducer</keyword>
<feature type="region of interest" description="Disordered" evidence="11">
    <location>
        <begin position="758"/>
        <end position="798"/>
    </location>
</feature>
<feature type="transmembrane region" description="Helical" evidence="12">
    <location>
        <begin position="84"/>
        <end position="107"/>
    </location>
</feature>
<feature type="transmembrane region" description="Helical" evidence="12">
    <location>
        <begin position="206"/>
        <end position="231"/>
    </location>
</feature>
<dbReference type="SUPFAM" id="SSF81321">
    <property type="entry name" value="Family A G protein-coupled receptor-like"/>
    <property type="match status" value="2"/>
</dbReference>
<evidence type="ECO:0000256" key="7">
    <source>
        <dbReference type="ARBA" id="ARBA00023157"/>
    </source>
</evidence>
<keyword evidence="7" id="KW-1015">Disulfide bond</keyword>
<evidence type="ECO:0000313" key="14">
    <source>
        <dbReference type="EMBL" id="KAI1712706.1"/>
    </source>
</evidence>
<feature type="transmembrane region" description="Helical" evidence="12">
    <location>
        <begin position="165"/>
        <end position="186"/>
    </location>
</feature>
<gene>
    <name evidence="14" type="ORF">DdX_09328</name>
</gene>
<feature type="transmembrane region" description="Helical" evidence="12">
    <location>
        <begin position="891"/>
        <end position="915"/>
    </location>
</feature>
<feature type="compositionally biased region" description="Polar residues" evidence="11">
    <location>
        <begin position="337"/>
        <end position="362"/>
    </location>
</feature>
<dbReference type="PRINTS" id="PR00237">
    <property type="entry name" value="GPCRRHODOPSN"/>
</dbReference>
<keyword evidence="2" id="KW-1003">Cell membrane</keyword>
<evidence type="ECO:0000256" key="1">
    <source>
        <dbReference type="ARBA" id="ARBA00004651"/>
    </source>
</evidence>
<feature type="transmembrane region" description="Helical" evidence="12">
    <location>
        <begin position="50"/>
        <end position="72"/>
    </location>
</feature>
<dbReference type="EMBL" id="JAKKPZ010000017">
    <property type="protein sequence ID" value="KAI1712706.1"/>
    <property type="molecule type" value="Genomic_DNA"/>
</dbReference>
<reference evidence="14" key="1">
    <citation type="submission" date="2022-01" db="EMBL/GenBank/DDBJ databases">
        <title>Genome Sequence Resource for Two Populations of Ditylenchus destructor, the Migratory Endoparasitic Phytonematode.</title>
        <authorList>
            <person name="Zhang H."/>
            <person name="Lin R."/>
            <person name="Xie B."/>
        </authorList>
    </citation>
    <scope>NUCLEOTIDE SEQUENCE</scope>
    <source>
        <strain evidence="14">BazhouSP</strain>
    </source>
</reference>
<comment type="subcellular location">
    <subcellularLocation>
        <location evidence="1">Cell membrane</location>
        <topology evidence="1">Multi-pass membrane protein</topology>
    </subcellularLocation>
</comment>
<protein>
    <submittedName>
        <fullName evidence="14">7 transmembrane receptor (Rhodopsin family) domain-containing protein</fullName>
    </submittedName>
</protein>
<evidence type="ECO:0000256" key="12">
    <source>
        <dbReference type="SAM" id="Phobius"/>
    </source>
</evidence>
<feature type="domain" description="G-protein coupled receptors family 1 profile" evidence="13">
    <location>
        <begin position="64"/>
        <end position="912"/>
    </location>
</feature>